<reference evidence="1" key="1">
    <citation type="submission" date="2018-05" db="EMBL/GenBank/DDBJ databases">
        <authorList>
            <person name="Lanie J.A."/>
            <person name="Ng W.-L."/>
            <person name="Kazmierczak K.M."/>
            <person name="Andrzejewski T.M."/>
            <person name="Davidsen T.M."/>
            <person name="Wayne K.J."/>
            <person name="Tettelin H."/>
            <person name="Glass J.I."/>
            <person name="Rusch D."/>
            <person name="Podicherti R."/>
            <person name="Tsui H.-C.T."/>
            <person name="Winkler M.E."/>
        </authorList>
    </citation>
    <scope>NUCLEOTIDE SEQUENCE</scope>
</reference>
<proteinExistence type="predicted"/>
<dbReference type="AlphaFoldDB" id="A0A381TM38"/>
<dbReference type="EMBL" id="UINC01004827">
    <property type="protein sequence ID" value="SVA17142.1"/>
    <property type="molecule type" value="Genomic_DNA"/>
</dbReference>
<dbReference type="Pfam" id="PF08734">
    <property type="entry name" value="GYD"/>
    <property type="match status" value="1"/>
</dbReference>
<evidence type="ECO:0000313" key="1">
    <source>
        <dbReference type="EMBL" id="SVA17142.1"/>
    </source>
</evidence>
<organism evidence="1">
    <name type="scientific">marine metagenome</name>
    <dbReference type="NCBI Taxonomy" id="408172"/>
    <lineage>
        <taxon>unclassified sequences</taxon>
        <taxon>metagenomes</taxon>
        <taxon>ecological metagenomes</taxon>
    </lineage>
</organism>
<dbReference type="InterPro" id="IPR014845">
    <property type="entry name" value="GYD/TTHA1554"/>
</dbReference>
<protein>
    <recommendedName>
        <fullName evidence="2">GYD domain-containing protein</fullName>
    </recommendedName>
</protein>
<evidence type="ECO:0008006" key="2">
    <source>
        <dbReference type="Google" id="ProtNLM"/>
    </source>
</evidence>
<accession>A0A381TM38</accession>
<sequence>MSTFIMFGKYTAEGFTNMSQERTEKIVEIIKKRNGNILKMFAILGEYDLLFLVDFQNTKTAMQTSVEISHYSGISFSTSPALPVEMFDELMGGGFFSDWKSPQS</sequence>
<name>A0A381TM38_9ZZZZ</name>
<gene>
    <name evidence="1" type="ORF">METZ01_LOCUS69996</name>
</gene>